<dbReference type="Pfam" id="PF10671">
    <property type="entry name" value="TcpQ"/>
    <property type="match status" value="1"/>
</dbReference>
<keyword evidence="1" id="KW-0732">Signal</keyword>
<evidence type="ECO:0000256" key="1">
    <source>
        <dbReference type="SAM" id="SignalP"/>
    </source>
</evidence>
<reference evidence="4" key="1">
    <citation type="journal article" date="2019" name="Int. J. Syst. Evol. Microbiol.">
        <title>The Global Catalogue of Microorganisms (GCM) 10K type strain sequencing project: providing services to taxonomists for standard genome sequencing and annotation.</title>
        <authorList>
            <consortium name="The Broad Institute Genomics Platform"/>
            <consortium name="The Broad Institute Genome Sequencing Center for Infectious Disease"/>
            <person name="Wu L."/>
            <person name="Ma J."/>
        </authorList>
    </citation>
    <scope>NUCLEOTIDE SEQUENCE [LARGE SCALE GENOMIC DNA]</scope>
    <source>
        <strain evidence="4">JCM 17066</strain>
    </source>
</reference>
<proteinExistence type="predicted"/>
<feature type="chain" id="PRO_5046046119" evidence="1">
    <location>
        <begin position="35"/>
        <end position="202"/>
    </location>
</feature>
<comment type="caution">
    <text evidence="3">The sequence shown here is derived from an EMBL/GenBank/DDBJ whole genome shotgun (WGS) entry which is preliminary data.</text>
</comment>
<evidence type="ECO:0000313" key="4">
    <source>
        <dbReference type="Proteomes" id="UP001596045"/>
    </source>
</evidence>
<sequence length="202" mass="21411">METRVARLRVRLRSSWLALQLGACGLLSCAPATAQEMAVKADQAGTASASASGIDRPDSGHHRLTGMQLASPAPALGNVQQRSADIAATVTVVAEKNISSAPASAVTADVPQLSSHASQKWEMLASDRTLNAAIARWSRSAGWQMVWELPVDYAIDAHASISGTFEEAIAAVSRSMEQAEVPMNAIFYDGNKVLRIVVKGRE</sequence>
<feature type="signal peptide" evidence="1">
    <location>
        <begin position="1"/>
        <end position="34"/>
    </location>
</feature>
<dbReference type="InterPro" id="IPR018927">
    <property type="entry name" value="Pilus_synth_Q_C"/>
</dbReference>
<evidence type="ECO:0000259" key="2">
    <source>
        <dbReference type="Pfam" id="PF10671"/>
    </source>
</evidence>
<dbReference type="EMBL" id="JBHSMT010000013">
    <property type="protein sequence ID" value="MFC5474054.1"/>
    <property type="molecule type" value="Genomic_DNA"/>
</dbReference>
<protein>
    <submittedName>
        <fullName evidence="3">Toxin co-regulated pilus biosynthesis Q family protein</fullName>
    </submittedName>
</protein>
<feature type="domain" description="Toxin co-regulated pilus biosynthesis protein Q C-terminal" evidence="2">
    <location>
        <begin position="119"/>
        <end position="197"/>
    </location>
</feature>
<name>A0ABW0M8B8_9BURK</name>
<keyword evidence="4" id="KW-1185">Reference proteome</keyword>
<dbReference type="RefSeq" id="WP_378997111.1">
    <property type="nucleotide sequence ID" value="NZ_JBHSMT010000013.1"/>
</dbReference>
<accession>A0ABW0M8B8</accession>
<dbReference type="Gene3D" id="3.55.50.70">
    <property type="match status" value="1"/>
</dbReference>
<organism evidence="3 4">
    <name type="scientific">Paraherbaspirillum soli</name>
    <dbReference type="NCBI Taxonomy" id="631222"/>
    <lineage>
        <taxon>Bacteria</taxon>
        <taxon>Pseudomonadati</taxon>
        <taxon>Pseudomonadota</taxon>
        <taxon>Betaproteobacteria</taxon>
        <taxon>Burkholderiales</taxon>
        <taxon>Oxalobacteraceae</taxon>
        <taxon>Paraherbaspirillum</taxon>
    </lineage>
</organism>
<evidence type="ECO:0000313" key="3">
    <source>
        <dbReference type="EMBL" id="MFC5474054.1"/>
    </source>
</evidence>
<gene>
    <name evidence="3" type="ORF">ACFPM8_08780</name>
</gene>
<dbReference type="Proteomes" id="UP001596045">
    <property type="component" value="Unassembled WGS sequence"/>
</dbReference>
<dbReference type="PROSITE" id="PS51257">
    <property type="entry name" value="PROKAR_LIPOPROTEIN"/>
    <property type="match status" value="1"/>
</dbReference>